<gene>
    <name evidence="1" type="ORF">HMPREF0908_1700</name>
</gene>
<dbReference type="RefSeq" id="WP_006690434.1">
    <property type="nucleotide sequence ID" value="NZ_GG694006.1"/>
</dbReference>
<accession>C4V5A6</accession>
<name>C4V5A6_9FIRM</name>
<keyword evidence="2" id="KW-1185">Reference proteome</keyword>
<protein>
    <submittedName>
        <fullName evidence="1">Siphovirus Gp157</fullName>
    </submittedName>
</protein>
<evidence type="ECO:0000313" key="1">
    <source>
        <dbReference type="EMBL" id="EEQ47985.1"/>
    </source>
</evidence>
<dbReference type="STRING" id="638302.HMPREF0908_1700"/>
<dbReference type="Pfam" id="PF05565">
    <property type="entry name" value="Sipho_Gp157"/>
    <property type="match status" value="1"/>
</dbReference>
<comment type="caution">
    <text evidence="1">The sequence shown here is derived from an EMBL/GenBank/DDBJ whole genome shotgun (WGS) entry which is preliminary data.</text>
</comment>
<organism evidence="1 2">
    <name type="scientific">Selenomonas flueggei ATCC 43531</name>
    <dbReference type="NCBI Taxonomy" id="638302"/>
    <lineage>
        <taxon>Bacteria</taxon>
        <taxon>Bacillati</taxon>
        <taxon>Bacillota</taxon>
        <taxon>Negativicutes</taxon>
        <taxon>Selenomonadales</taxon>
        <taxon>Selenomonadaceae</taxon>
        <taxon>Selenomonas</taxon>
    </lineage>
</organism>
<dbReference type="eggNOG" id="ENOG503311Q">
    <property type="taxonomic scope" value="Bacteria"/>
</dbReference>
<dbReference type="Proteomes" id="UP000005309">
    <property type="component" value="Unassembled WGS sequence"/>
</dbReference>
<dbReference type="AlphaFoldDB" id="C4V5A6"/>
<dbReference type="OrthoDB" id="2053372at2"/>
<dbReference type="EMBL" id="ACLA01000023">
    <property type="protein sequence ID" value="EEQ47985.1"/>
    <property type="molecule type" value="Genomic_DNA"/>
</dbReference>
<sequence>MSALYEIQEDILSCIDLKTGEIIDVERLHGLQMERRKKIRNIACWIKNLLADARAYEEEEKTFAARKTAAKNKADSLKQYLSDCLHGEKIQDREFSVGWRKSHQVQIDEGAAIPEAYLIPMPDKVDKQGLKDALKQGCIFPGIYLREKENIQIK</sequence>
<dbReference type="InterPro" id="IPR008840">
    <property type="entry name" value="Sipho_Gp157"/>
</dbReference>
<dbReference type="HOGENOM" id="CLU_124446_0_1_9"/>
<reference evidence="1 2" key="1">
    <citation type="submission" date="2009-04" db="EMBL/GenBank/DDBJ databases">
        <authorList>
            <person name="Qin X."/>
            <person name="Bachman B."/>
            <person name="Battles P."/>
            <person name="Bell A."/>
            <person name="Bess C."/>
            <person name="Bickham C."/>
            <person name="Chaboub L."/>
            <person name="Chen D."/>
            <person name="Coyle M."/>
            <person name="Deiros D.R."/>
            <person name="Dinh H."/>
            <person name="Forbes L."/>
            <person name="Fowler G."/>
            <person name="Francisco L."/>
            <person name="Fu Q."/>
            <person name="Gubbala S."/>
            <person name="Hale W."/>
            <person name="Han Y."/>
            <person name="Hemphill L."/>
            <person name="Highlander S.K."/>
            <person name="Hirani K."/>
            <person name="Hogues M."/>
            <person name="Jackson L."/>
            <person name="Jakkamsetti A."/>
            <person name="Javaid M."/>
            <person name="Jiang H."/>
            <person name="Korchina V."/>
            <person name="Kovar C."/>
            <person name="Lara F."/>
            <person name="Lee S."/>
            <person name="Mata R."/>
            <person name="Mathew T."/>
            <person name="Moen C."/>
            <person name="Morales K."/>
            <person name="Munidasa M."/>
            <person name="Nazareth L."/>
            <person name="Ngo R."/>
            <person name="Nguyen L."/>
            <person name="Okwuonu G."/>
            <person name="Ongeri F."/>
            <person name="Patil S."/>
            <person name="Petrosino J."/>
            <person name="Pham C."/>
            <person name="Pham P."/>
            <person name="Pu L.-L."/>
            <person name="Puazo M."/>
            <person name="Raj R."/>
            <person name="Reid J."/>
            <person name="Rouhana J."/>
            <person name="Saada N."/>
            <person name="Shang Y."/>
            <person name="Simmons D."/>
            <person name="Thornton R."/>
            <person name="Warren J."/>
            <person name="Weissenberger G."/>
            <person name="Zhang J."/>
            <person name="Zhang L."/>
            <person name="Zhou C."/>
            <person name="Zhu D."/>
            <person name="Muzny D."/>
            <person name="Worley K."/>
            <person name="Gibbs R."/>
        </authorList>
    </citation>
    <scope>NUCLEOTIDE SEQUENCE [LARGE SCALE GENOMIC DNA]</scope>
    <source>
        <strain evidence="1 2">ATCC 43531</strain>
    </source>
</reference>
<evidence type="ECO:0000313" key="2">
    <source>
        <dbReference type="Proteomes" id="UP000005309"/>
    </source>
</evidence>
<proteinExistence type="predicted"/>